<dbReference type="RefSeq" id="WP_038083419.1">
    <property type="nucleotide sequence ID" value="NZ_JMIR01000001.1"/>
</dbReference>
<comment type="caution">
    <text evidence="12">The sequence shown here is derived from an EMBL/GenBank/DDBJ whole genome shotgun (WGS) entry which is preliminary data.</text>
</comment>
<dbReference type="Pfam" id="PF08501">
    <property type="entry name" value="Shikimate_dh_N"/>
    <property type="match status" value="1"/>
</dbReference>
<keyword evidence="4 8" id="KW-0521">NADP</keyword>
<dbReference type="InterPro" id="IPR011342">
    <property type="entry name" value="Shikimate_DH"/>
</dbReference>
<evidence type="ECO:0000313" key="12">
    <source>
        <dbReference type="EMBL" id="KEO85166.1"/>
    </source>
</evidence>
<comment type="pathway">
    <text evidence="1 8">Metabolic intermediate biosynthesis; chorismate biosynthesis; chorismate from D-erythrose 4-phosphate and phosphoenolpyruvate: step 4/7.</text>
</comment>
<gene>
    <name evidence="8" type="primary">aroE</name>
    <name evidence="12" type="ORF">EL26_01000</name>
</gene>
<dbReference type="CDD" id="cd01065">
    <property type="entry name" value="NAD_bind_Shikimate_DH"/>
    <property type="match status" value="1"/>
</dbReference>
<comment type="subunit">
    <text evidence="8">Homodimer.</text>
</comment>
<keyword evidence="5 8" id="KW-0560">Oxidoreductase</keyword>
<evidence type="ECO:0000256" key="3">
    <source>
        <dbReference type="ARBA" id="ARBA00022605"/>
    </source>
</evidence>
<keyword evidence="3 8" id="KW-0028">Amino-acid biosynthesis</keyword>
<dbReference type="Gene3D" id="3.40.50.720">
    <property type="entry name" value="NAD(P)-binding Rossmann-like Domain"/>
    <property type="match status" value="1"/>
</dbReference>
<dbReference type="PANTHER" id="PTHR21089">
    <property type="entry name" value="SHIKIMATE DEHYDROGENASE"/>
    <property type="match status" value="1"/>
</dbReference>
<reference evidence="12 13" key="1">
    <citation type="journal article" date="2013" name="Int. J. Syst. Evol. Microbiol.">
        <title>Tumebacillus flagellatus sp. nov., an alpha-amylase/pullulanase-producing bacterium isolated from cassava wastewater.</title>
        <authorList>
            <person name="Wang Q."/>
            <person name="Xie N."/>
            <person name="Qin Y."/>
            <person name="Shen N."/>
            <person name="Zhu J."/>
            <person name="Mi H."/>
            <person name="Huang R."/>
        </authorList>
    </citation>
    <scope>NUCLEOTIDE SEQUENCE [LARGE SCALE GENOMIC DNA]</scope>
    <source>
        <strain evidence="12 13">GST4</strain>
    </source>
</reference>
<name>A0A074LSQ3_9BACL</name>
<dbReference type="InterPro" id="IPR006151">
    <property type="entry name" value="Shikm_DH/Glu-tRNA_Rdtase"/>
</dbReference>
<dbReference type="NCBIfam" id="NF001314">
    <property type="entry name" value="PRK00258.2-2"/>
    <property type="match status" value="1"/>
</dbReference>
<dbReference type="OrthoDB" id="9792692at2"/>
<feature type="binding site" evidence="8">
    <location>
        <position position="225"/>
    </location>
    <ligand>
        <name>shikimate</name>
        <dbReference type="ChEBI" id="CHEBI:36208"/>
    </ligand>
</feature>
<dbReference type="EC" id="1.1.1.25" evidence="2 8"/>
<feature type="domain" description="Shikimate dehydrogenase substrate binding N-terminal" evidence="10">
    <location>
        <begin position="11"/>
        <end position="93"/>
    </location>
</feature>
<dbReference type="PANTHER" id="PTHR21089:SF1">
    <property type="entry name" value="BIFUNCTIONAL 3-DEHYDROQUINATE DEHYDRATASE_SHIKIMATE DEHYDROGENASE, CHLOROPLASTIC"/>
    <property type="match status" value="1"/>
</dbReference>
<dbReference type="InterPro" id="IPR013708">
    <property type="entry name" value="Shikimate_DH-bd_N"/>
</dbReference>
<dbReference type="SUPFAM" id="SSF51735">
    <property type="entry name" value="NAD(P)-binding Rossmann-fold domains"/>
    <property type="match status" value="1"/>
</dbReference>
<keyword evidence="6 8" id="KW-0057">Aromatic amino acid biosynthesis</keyword>
<evidence type="ECO:0000256" key="6">
    <source>
        <dbReference type="ARBA" id="ARBA00023141"/>
    </source>
</evidence>
<feature type="binding site" evidence="8">
    <location>
        <position position="66"/>
    </location>
    <ligand>
        <name>shikimate</name>
        <dbReference type="ChEBI" id="CHEBI:36208"/>
    </ligand>
</feature>
<feature type="domain" description="SDH C-terminal" evidence="11">
    <location>
        <begin position="246"/>
        <end position="276"/>
    </location>
</feature>
<evidence type="ECO:0000256" key="5">
    <source>
        <dbReference type="ARBA" id="ARBA00023002"/>
    </source>
</evidence>
<proteinExistence type="inferred from homology"/>
<feature type="binding site" evidence="8">
    <location>
        <position position="82"/>
    </location>
    <ligand>
        <name>NADP(+)</name>
        <dbReference type="ChEBI" id="CHEBI:58349"/>
    </ligand>
</feature>
<protein>
    <recommendedName>
        <fullName evidence="2 8">Shikimate dehydrogenase (NADP(+))</fullName>
        <shortName evidence="8">SDH</shortName>
        <ecNumber evidence="2 8">1.1.1.25</ecNumber>
    </recommendedName>
</protein>
<sequence length="279" mass="29564">MTVSRTRLTGLFGHPVAHSKSPQMHNAAFAHLGLDFVYAAFDVLPERVGQAVESIRTLGLRGVNVTIPHKVAVMPFLDEISEAARRIGAVNTIVNDEGRLIGYNTDGIGYLSALREETGFAAQGKSVLLLGAGGAARAAATQLALDGASRVTLAVRNPDKAAEVLSSLADLTQAQAVLLDEVAATVGEYDLVVNTTPVGMHPHVDEVPLDTTLLVPGQLVSDLIYNPRETRFLQEAKARGCGVSGGLGMFIHQGAEAFRLWTGVEAPTDVMRKTVESCL</sequence>
<dbReference type="AlphaFoldDB" id="A0A074LSQ3"/>
<feature type="binding site" evidence="8">
    <location>
        <begin position="19"/>
        <end position="21"/>
    </location>
    <ligand>
        <name>shikimate</name>
        <dbReference type="ChEBI" id="CHEBI:36208"/>
    </ligand>
</feature>
<dbReference type="EMBL" id="JMIR01000001">
    <property type="protein sequence ID" value="KEO85166.1"/>
    <property type="molecule type" value="Genomic_DNA"/>
</dbReference>
<evidence type="ECO:0000256" key="1">
    <source>
        <dbReference type="ARBA" id="ARBA00004871"/>
    </source>
</evidence>
<dbReference type="NCBIfam" id="TIGR00507">
    <property type="entry name" value="aroE"/>
    <property type="match status" value="1"/>
</dbReference>
<dbReference type="eggNOG" id="COG0169">
    <property type="taxonomic scope" value="Bacteria"/>
</dbReference>
<dbReference type="InterPro" id="IPR046346">
    <property type="entry name" value="Aminoacid_DH-like_N_sf"/>
</dbReference>
<feature type="binding site" evidence="8">
    <location>
        <position position="253"/>
    </location>
    <ligand>
        <name>shikimate</name>
        <dbReference type="ChEBI" id="CHEBI:36208"/>
    </ligand>
</feature>
<dbReference type="HAMAP" id="MF_00222">
    <property type="entry name" value="Shikimate_DH_AroE"/>
    <property type="match status" value="1"/>
</dbReference>
<dbReference type="Pfam" id="PF01488">
    <property type="entry name" value="Shikimate_DH"/>
    <property type="match status" value="1"/>
</dbReference>
<dbReference type="GO" id="GO:0009423">
    <property type="term" value="P:chorismate biosynthetic process"/>
    <property type="evidence" value="ECO:0007669"/>
    <property type="project" value="UniProtKB-UniRule"/>
</dbReference>
<evidence type="ECO:0000259" key="10">
    <source>
        <dbReference type="Pfam" id="PF08501"/>
    </source>
</evidence>
<evidence type="ECO:0000256" key="8">
    <source>
        <dbReference type="HAMAP-Rule" id="MF_00222"/>
    </source>
</evidence>
<dbReference type="UniPathway" id="UPA00053">
    <property type="reaction ID" value="UER00087"/>
</dbReference>
<evidence type="ECO:0000256" key="4">
    <source>
        <dbReference type="ARBA" id="ARBA00022857"/>
    </source>
</evidence>
<dbReference type="SUPFAM" id="SSF53223">
    <property type="entry name" value="Aminoacid dehydrogenase-like, N-terminal domain"/>
    <property type="match status" value="1"/>
</dbReference>
<evidence type="ECO:0000259" key="11">
    <source>
        <dbReference type="Pfam" id="PF18317"/>
    </source>
</evidence>
<dbReference type="InterPro" id="IPR036291">
    <property type="entry name" value="NAD(P)-bd_dom_sf"/>
</dbReference>
<feature type="binding site" evidence="8">
    <location>
        <position position="91"/>
    </location>
    <ligand>
        <name>shikimate</name>
        <dbReference type="ChEBI" id="CHEBI:36208"/>
    </ligand>
</feature>
<comment type="catalytic activity">
    <reaction evidence="7 8">
        <text>shikimate + NADP(+) = 3-dehydroshikimate + NADPH + H(+)</text>
        <dbReference type="Rhea" id="RHEA:17737"/>
        <dbReference type="ChEBI" id="CHEBI:15378"/>
        <dbReference type="ChEBI" id="CHEBI:16630"/>
        <dbReference type="ChEBI" id="CHEBI:36208"/>
        <dbReference type="ChEBI" id="CHEBI:57783"/>
        <dbReference type="ChEBI" id="CHEBI:58349"/>
        <dbReference type="EC" id="1.1.1.25"/>
    </reaction>
</comment>
<evidence type="ECO:0000313" key="13">
    <source>
        <dbReference type="Proteomes" id="UP000027931"/>
    </source>
</evidence>
<feature type="active site" description="Proton acceptor" evidence="8">
    <location>
        <position position="70"/>
    </location>
</feature>
<feature type="binding site" evidence="8">
    <location>
        <position position="223"/>
    </location>
    <ligand>
        <name>NADP(+)</name>
        <dbReference type="ChEBI" id="CHEBI:58349"/>
    </ligand>
</feature>
<dbReference type="InterPro" id="IPR041121">
    <property type="entry name" value="SDH_C"/>
</dbReference>
<dbReference type="GO" id="GO:0019632">
    <property type="term" value="P:shikimate metabolic process"/>
    <property type="evidence" value="ECO:0007669"/>
    <property type="project" value="InterPro"/>
</dbReference>
<dbReference type="InterPro" id="IPR022893">
    <property type="entry name" value="Shikimate_DH_fam"/>
</dbReference>
<comment type="function">
    <text evidence="8">Involved in the biosynthesis of the chorismate, which leads to the biosynthesis of aromatic amino acids. Catalyzes the reversible NADPH linked reduction of 3-dehydroshikimate (DHSA) to yield shikimate (SA).</text>
</comment>
<comment type="similarity">
    <text evidence="8">Belongs to the shikimate dehydrogenase family.</text>
</comment>
<dbReference type="GO" id="GO:0050661">
    <property type="term" value="F:NADP binding"/>
    <property type="evidence" value="ECO:0007669"/>
    <property type="project" value="InterPro"/>
</dbReference>
<dbReference type="GO" id="GO:0009073">
    <property type="term" value="P:aromatic amino acid family biosynthetic process"/>
    <property type="evidence" value="ECO:0007669"/>
    <property type="project" value="UniProtKB-KW"/>
</dbReference>
<feature type="binding site" evidence="8">
    <location>
        <begin position="131"/>
        <end position="135"/>
    </location>
    <ligand>
        <name>NADP(+)</name>
        <dbReference type="ChEBI" id="CHEBI:58349"/>
    </ligand>
</feature>
<accession>A0A074LSQ3</accession>
<dbReference type="NCBIfam" id="NF001319">
    <property type="entry name" value="PRK00258.3-3"/>
    <property type="match status" value="1"/>
</dbReference>
<evidence type="ECO:0000256" key="7">
    <source>
        <dbReference type="ARBA" id="ARBA00049442"/>
    </source>
</evidence>
<evidence type="ECO:0000256" key="2">
    <source>
        <dbReference type="ARBA" id="ARBA00012962"/>
    </source>
</evidence>
<dbReference type="GO" id="GO:0004764">
    <property type="term" value="F:shikimate 3-dehydrogenase (NADP+) activity"/>
    <property type="evidence" value="ECO:0007669"/>
    <property type="project" value="UniProtKB-UniRule"/>
</dbReference>
<organism evidence="12 13">
    <name type="scientific">Tumebacillus flagellatus</name>
    <dbReference type="NCBI Taxonomy" id="1157490"/>
    <lineage>
        <taxon>Bacteria</taxon>
        <taxon>Bacillati</taxon>
        <taxon>Bacillota</taxon>
        <taxon>Bacilli</taxon>
        <taxon>Bacillales</taxon>
        <taxon>Alicyclobacillaceae</taxon>
        <taxon>Tumebacillus</taxon>
    </lineage>
</organism>
<keyword evidence="13" id="KW-1185">Reference proteome</keyword>
<feature type="binding site" evidence="8">
    <location>
        <position position="246"/>
    </location>
    <ligand>
        <name>NADP(+)</name>
        <dbReference type="ChEBI" id="CHEBI:58349"/>
    </ligand>
</feature>
<comment type="caution">
    <text evidence="8">Lacks conserved residue(s) required for the propagation of feature annotation.</text>
</comment>
<dbReference type="FunFam" id="3.40.50.10860:FF:000004">
    <property type="entry name" value="Quinate/shikimate dehydrogenase"/>
    <property type="match status" value="1"/>
</dbReference>
<feature type="binding site" evidence="8">
    <location>
        <position position="106"/>
    </location>
    <ligand>
        <name>shikimate</name>
        <dbReference type="ChEBI" id="CHEBI:36208"/>
    </ligand>
</feature>
<evidence type="ECO:0000259" key="9">
    <source>
        <dbReference type="Pfam" id="PF01488"/>
    </source>
</evidence>
<feature type="domain" description="Quinate/shikimate 5-dehydrogenase/glutamyl-tRNA reductase" evidence="9">
    <location>
        <begin position="122"/>
        <end position="196"/>
    </location>
</feature>
<dbReference type="Pfam" id="PF18317">
    <property type="entry name" value="SDH_C"/>
    <property type="match status" value="1"/>
</dbReference>
<dbReference type="Gene3D" id="3.40.50.10860">
    <property type="entry name" value="Leucine Dehydrogenase, chain A, domain 1"/>
    <property type="match status" value="1"/>
</dbReference>
<dbReference type="GO" id="GO:0008652">
    <property type="term" value="P:amino acid biosynthetic process"/>
    <property type="evidence" value="ECO:0007669"/>
    <property type="project" value="UniProtKB-KW"/>
</dbReference>
<dbReference type="STRING" id="1157490.EL26_01000"/>
<dbReference type="Proteomes" id="UP000027931">
    <property type="component" value="Unassembled WGS sequence"/>
</dbReference>